<dbReference type="Pfam" id="PF00306">
    <property type="entry name" value="ATP-synt_ab_C"/>
    <property type="match status" value="1"/>
</dbReference>
<dbReference type="GO" id="GO:0045259">
    <property type="term" value="C:proton-transporting ATP synthase complex"/>
    <property type="evidence" value="ECO:0007669"/>
    <property type="project" value="UniProtKB-KW"/>
</dbReference>
<dbReference type="CDD" id="cd18116">
    <property type="entry name" value="ATP-synt_F1_alpha_N"/>
    <property type="match status" value="1"/>
</dbReference>
<evidence type="ECO:0000256" key="14">
    <source>
        <dbReference type="HAMAP-Rule" id="MF_01346"/>
    </source>
</evidence>
<dbReference type="NCBIfam" id="NF009884">
    <property type="entry name" value="PRK13343.1"/>
    <property type="match status" value="1"/>
</dbReference>
<dbReference type="Pfam" id="PF02874">
    <property type="entry name" value="ATP-synt_ab_N"/>
    <property type="match status" value="1"/>
</dbReference>
<keyword evidence="5 14" id="KW-0547">Nucleotide-binding</keyword>
<feature type="domain" description="ATPase F1/V1/A1 complex alpha/beta subunit N-terminal" evidence="17">
    <location>
        <begin position="31"/>
        <end position="97"/>
    </location>
</feature>
<keyword evidence="7 14" id="KW-0067">ATP-binding</keyword>
<dbReference type="SUPFAM" id="SSF50615">
    <property type="entry name" value="N-terminal domain of alpha and beta subunits of F1 ATP synthase"/>
    <property type="match status" value="1"/>
</dbReference>
<dbReference type="Proteomes" id="UP000256405">
    <property type="component" value="Unassembled WGS sequence"/>
</dbReference>
<dbReference type="OrthoDB" id="9802718at2"/>
<dbReference type="InterPro" id="IPR027417">
    <property type="entry name" value="P-loop_NTPase"/>
</dbReference>
<evidence type="ECO:0000256" key="1">
    <source>
        <dbReference type="ARBA" id="ARBA00003784"/>
    </source>
</evidence>
<dbReference type="Gene3D" id="3.40.50.300">
    <property type="entry name" value="P-loop containing nucleotide triphosphate hydrolases"/>
    <property type="match status" value="1"/>
</dbReference>
<evidence type="ECO:0000256" key="13">
    <source>
        <dbReference type="ARBA" id="ARBA00026013"/>
    </source>
</evidence>
<dbReference type="AlphaFoldDB" id="A0A3E0DAB7"/>
<dbReference type="InterPro" id="IPR023366">
    <property type="entry name" value="ATP_synth_asu-like_sf"/>
</dbReference>
<dbReference type="InterPro" id="IPR000194">
    <property type="entry name" value="ATPase_F1/V1/A1_a/bsu_nucl-bd"/>
</dbReference>
<feature type="binding site" evidence="14">
    <location>
        <begin position="174"/>
        <end position="181"/>
    </location>
    <ligand>
        <name>ATP</name>
        <dbReference type="ChEBI" id="CHEBI:30616"/>
    </ligand>
</feature>
<evidence type="ECO:0000256" key="4">
    <source>
        <dbReference type="ARBA" id="ARBA00022448"/>
    </source>
</evidence>
<dbReference type="GO" id="GO:0005524">
    <property type="term" value="F:ATP binding"/>
    <property type="evidence" value="ECO:0007669"/>
    <property type="project" value="UniProtKB-UniRule"/>
</dbReference>
<comment type="function">
    <text evidence="1 14">Produces ATP from ADP in the presence of a proton gradient across the membrane. The alpha chain is a regulatory subunit.</text>
</comment>
<dbReference type="RefSeq" id="WP_086540417.1">
    <property type="nucleotide sequence ID" value="NZ_MSSW01000009.1"/>
</dbReference>
<keyword evidence="9 14" id="KW-0406">Ion transport</keyword>
<keyword evidence="8 14" id="KW-1278">Translocase</keyword>
<dbReference type="NCBIfam" id="TIGR03324">
    <property type="entry name" value="alt_F1F0_F1_al"/>
    <property type="match status" value="1"/>
</dbReference>
<keyword evidence="4 14" id="KW-0813">Transport</keyword>
<dbReference type="InterPro" id="IPR036121">
    <property type="entry name" value="ATPase_F1/V1/A1_a/bsu_N_sf"/>
</dbReference>
<dbReference type="FunFam" id="3.40.50.300:FF:000002">
    <property type="entry name" value="ATP synthase subunit alpha"/>
    <property type="match status" value="1"/>
</dbReference>
<evidence type="ECO:0000256" key="10">
    <source>
        <dbReference type="ARBA" id="ARBA00023136"/>
    </source>
</evidence>
<evidence type="ECO:0000256" key="12">
    <source>
        <dbReference type="ARBA" id="ARBA00023310"/>
    </source>
</evidence>
<dbReference type="NCBIfam" id="TIGR00962">
    <property type="entry name" value="atpA"/>
    <property type="match status" value="1"/>
</dbReference>
<evidence type="ECO:0000259" key="17">
    <source>
        <dbReference type="Pfam" id="PF02874"/>
    </source>
</evidence>
<sequence>MSAIEKNPVVRGVFDQIAVGIESFSFSIKAREIGHVTSVSTGIAKVSGLPGVGFEELLKFKDGLFGIAYNLDEAEIGVILLGKDSALKAGDEVVRTGRVMDVPVGDGLIGRVIDPLGKPKDEKGPIVYSERLPIERPAHAIMDRSAVAVPLQTGIKVIDAMIPIGRGQRELIVGDRQTGKTAIAIDAILNQHDKNVLCVYCAIGQRASSVAKVIANLEEKGAMDYTVVVVAEGNNSPGIAYIAPYAATSIAEYFMEKGRDVLIVYDDLTHHARAYRELSLLLRRPPGREAFPGDIFYIHSRLLERSTHLSDELKGGSLTALPIIETEAQNISAYIPTNLISITDGQIYLSPKLFELGILPAVDVGRSVSRVGGKAQLAAYRSIAKLKLEYAQFEELETFARFGTRLDDTTRKTIGHGKRIRESLKQQELQPLTASEQIIVLLALKEGLLDTVPVEKIREAEEVLLRNSKDFPEDIIKRIVENEKLSEADTKAILNKAQTLLAPFQEETDPDQIKT</sequence>
<feature type="domain" description="ATP synthase alpha subunit C-terminal" evidence="16">
    <location>
        <begin position="376"/>
        <end position="496"/>
    </location>
</feature>
<dbReference type="SUPFAM" id="SSF52540">
    <property type="entry name" value="P-loop containing nucleoside triphosphate hydrolases"/>
    <property type="match status" value="1"/>
</dbReference>
<accession>A0A3E0DAB7</accession>
<evidence type="ECO:0000256" key="9">
    <source>
        <dbReference type="ARBA" id="ARBA00023065"/>
    </source>
</evidence>
<gene>
    <name evidence="14" type="primary">atpA</name>
    <name evidence="18" type="ORF">C8N25_13121</name>
</gene>
<evidence type="ECO:0000256" key="5">
    <source>
        <dbReference type="ARBA" id="ARBA00022741"/>
    </source>
</evidence>
<dbReference type="InterPro" id="IPR038376">
    <property type="entry name" value="ATP_synth_asu_C_sf"/>
</dbReference>
<evidence type="ECO:0000256" key="2">
    <source>
        <dbReference type="ARBA" id="ARBA00004370"/>
    </source>
</evidence>
<evidence type="ECO:0000256" key="7">
    <source>
        <dbReference type="ARBA" id="ARBA00022840"/>
    </source>
</evidence>
<feature type="site" description="Required for activity" evidence="14">
    <location>
        <position position="367"/>
    </location>
</feature>
<keyword evidence="11 14" id="KW-0139">CF(1)</keyword>
<dbReference type="PANTHER" id="PTHR48082">
    <property type="entry name" value="ATP SYNTHASE SUBUNIT ALPHA, MITOCHONDRIAL"/>
    <property type="match status" value="1"/>
</dbReference>
<dbReference type="InterPro" id="IPR005294">
    <property type="entry name" value="ATP_synth_F1_asu"/>
</dbReference>
<comment type="subunit">
    <text evidence="13">F-type ATPases have 2 components, CF(1) - the catalytic core - and CF(0) - the membrane proton channel. CF(1) has five subunits: alpha(3), beta(3), gamma(1), delta(1), epsilon(1). CF(0) has four main subunits: a(1), b(1), b'(1) and c(9-12).</text>
</comment>
<dbReference type="InterPro" id="IPR033732">
    <property type="entry name" value="ATP_synth_F1_a_nt-bd_dom"/>
</dbReference>
<keyword evidence="10 14" id="KW-0472">Membrane</keyword>
<evidence type="ECO:0000259" key="15">
    <source>
        <dbReference type="Pfam" id="PF00006"/>
    </source>
</evidence>
<feature type="domain" description="ATPase F1/V1/A1 complex alpha/beta subunit nucleotide-binding" evidence="15">
    <location>
        <begin position="154"/>
        <end position="369"/>
    </location>
</feature>
<comment type="similarity">
    <text evidence="3 14">Belongs to the ATPase alpha/beta chains family.</text>
</comment>
<dbReference type="CDD" id="cd01132">
    <property type="entry name" value="F1-ATPase_alpha_CD"/>
    <property type="match status" value="1"/>
</dbReference>
<evidence type="ECO:0000256" key="8">
    <source>
        <dbReference type="ARBA" id="ARBA00022967"/>
    </source>
</evidence>
<dbReference type="EMBL" id="QUNF01000031">
    <property type="protein sequence ID" value="REG79473.1"/>
    <property type="molecule type" value="Genomic_DNA"/>
</dbReference>
<evidence type="ECO:0000313" key="19">
    <source>
        <dbReference type="Proteomes" id="UP000256405"/>
    </source>
</evidence>
<dbReference type="PROSITE" id="PS00152">
    <property type="entry name" value="ATPASE_ALPHA_BETA"/>
    <property type="match status" value="1"/>
</dbReference>
<dbReference type="CDD" id="cd18113">
    <property type="entry name" value="ATP-synt_F1_alpha_C"/>
    <property type="match status" value="1"/>
</dbReference>
<dbReference type="GO" id="GO:0046933">
    <property type="term" value="F:proton-transporting ATP synthase activity, rotational mechanism"/>
    <property type="evidence" value="ECO:0007669"/>
    <property type="project" value="UniProtKB-UniRule"/>
</dbReference>
<dbReference type="InterPro" id="IPR020003">
    <property type="entry name" value="ATPase_a/bsu_AS"/>
</dbReference>
<name>A0A3E0DAB7_9BACT</name>
<evidence type="ECO:0000259" key="16">
    <source>
        <dbReference type="Pfam" id="PF00306"/>
    </source>
</evidence>
<keyword evidence="19" id="KW-1185">Reference proteome</keyword>
<comment type="catalytic activity">
    <reaction evidence="14">
        <text>ATP + H2O + 4 H(+)(in) = ADP + phosphate + 5 H(+)(out)</text>
        <dbReference type="Rhea" id="RHEA:57720"/>
        <dbReference type="ChEBI" id="CHEBI:15377"/>
        <dbReference type="ChEBI" id="CHEBI:15378"/>
        <dbReference type="ChEBI" id="CHEBI:30616"/>
        <dbReference type="ChEBI" id="CHEBI:43474"/>
        <dbReference type="ChEBI" id="CHEBI:456216"/>
        <dbReference type="EC" id="7.1.2.2"/>
    </reaction>
</comment>
<dbReference type="InterPro" id="IPR017710">
    <property type="entry name" value="Alt_ATP_synth_F1_asu"/>
</dbReference>
<dbReference type="PANTHER" id="PTHR48082:SF2">
    <property type="entry name" value="ATP SYNTHASE SUBUNIT ALPHA, MITOCHONDRIAL"/>
    <property type="match status" value="1"/>
</dbReference>
<comment type="subcellular location">
    <subcellularLocation>
        <location evidence="14">Cell membrane</location>
        <topology evidence="14">Peripheral membrane protein</topology>
    </subcellularLocation>
    <subcellularLocation>
        <location evidence="2">Membrane</location>
    </subcellularLocation>
</comment>
<dbReference type="GO" id="GO:0005886">
    <property type="term" value="C:plasma membrane"/>
    <property type="evidence" value="ECO:0007669"/>
    <property type="project" value="UniProtKB-SubCell"/>
</dbReference>
<comment type="caution">
    <text evidence="18">The sequence shown here is derived from an EMBL/GenBank/DDBJ whole genome shotgun (WGS) entry which is preliminary data.</text>
</comment>
<dbReference type="InterPro" id="IPR000793">
    <property type="entry name" value="ATP_synth_asu_C"/>
</dbReference>
<dbReference type="Gene3D" id="1.20.150.20">
    <property type="entry name" value="ATP synthase alpha/beta chain, C-terminal domain"/>
    <property type="match status" value="1"/>
</dbReference>
<evidence type="ECO:0000313" key="18">
    <source>
        <dbReference type="EMBL" id="REG79473.1"/>
    </source>
</evidence>
<dbReference type="SUPFAM" id="SSF47917">
    <property type="entry name" value="C-terminal domain of alpha and beta subunits of F1 ATP synthase"/>
    <property type="match status" value="1"/>
</dbReference>
<dbReference type="Gene3D" id="2.40.30.20">
    <property type="match status" value="1"/>
</dbReference>
<evidence type="ECO:0000256" key="6">
    <source>
        <dbReference type="ARBA" id="ARBA00022781"/>
    </source>
</evidence>
<keyword evidence="14" id="KW-1003">Cell membrane</keyword>
<keyword evidence="12 14" id="KW-0066">ATP synthesis</keyword>
<dbReference type="GO" id="GO:0043531">
    <property type="term" value="F:ADP binding"/>
    <property type="evidence" value="ECO:0007669"/>
    <property type="project" value="TreeGrafter"/>
</dbReference>
<evidence type="ECO:0000256" key="11">
    <source>
        <dbReference type="ARBA" id="ARBA00023196"/>
    </source>
</evidence>
<dbReference type="InterPro" id="IPR004100">
    <property type="entry name" value="ATPase_F1/V1/A1_a/bsu_N"/>
</dbReference>
<dbReference type="HAMAP" id="MF_01346">
    <property type="entry name" value="ATP_synth_alpha_bact"/>
    <property type="match status" value="1"/>
</dbReference>
<organism evidence="18 19">
    <name type="scientific">Algoriphagus antarcticus</name>
    <dbReference type="NCBI Taxonomy" id="238540"/>
    <lineage>
        <taxon>Bacteria</taxon>
        <taxon>Pseudomonadati</taxon>
        <taxon>Bacteroidota</taxon>
        <taxon>Cytophagia</taxon>
        <taxon>Cytophagales</taxon>
        <taxon>Cyclobacteriaceae</taxon>
        <taxon>Algoriphagus</taxon>
    </lineage>
</organism>
<keyword evidence="6 14" id="KW-0375">Hydrogen ion transport</keyword>
<dbReference type="Pfam" id="PF00006">
    <property type="entry name" value="ATP-synt_ab"/>
    <property type="match status" value="1"/>
</dbReference>
<protein>
    <recommendedName>
        <fullName evidence="14">ATP synthase subunit alpha</fullName>
        <ecNumber evidence="14">7.1.2.2</ecNumber>
    </recommendedName>
    <alternativeName>
        <fullName evidence="14">ATP synthase F1 sector subunit alpha</fullName>
    </alternativeName>
    <alternativeName>
        <fullName evidence="14">F-ATPase subunit alpha</fullName>
    </alternativeName>
</protein>
<dbReference type="EC" id="7.1.2.2" evidence="14"/>
<reference evidence="18 19" key="1">
    <citation type="submission" date="2018-08" db="EMBL/GenBank/DDBJ databases">
        <title>Genomic Encyclopedia of Archaeal and Bacterial Type Strains, Phase II (KMG-II): from individual species to whole genera.</title>
        <authorList>
            <person name="Goeker M."/>
        </authorList>
    </citation>
    <scope>NUCLEOTIDE SEQUENCE [LARGE SCALE GENOMIC DNA]</scope>
    <source>
        <strain evidence="18 19">DSM 15986</strain>
    </source>
</reference>
<evidence type="ECO:0000256" key="3">
    <source>
        <dbReference type="ARBA" id="ARBA00008936"/>
    </source>
</evidence>
<proteinExistence type="inferred from homology"/>